<dbReference type="GO" id="GO:0005615">
    <property type="term" value="C:extracellular space"/>
    <property type="evidence" value="ECO:0007669"/>
    <property type="project" value="TreeGrafter"/>
</dbReference>
<dbReference type="EMBL" id="WJQU01000004">
    <property type="protein sequence ID" value="KAJ6635572.1"/>
    <property type="molecule type" value="Genomic_DNA"/>
</dbReference>
<dbReference type="InterPro" id="IPR000782">
    <property type="entry name" value="FAS1_domain"/>
</dbReference>
<dbReference type="PANTHER" id="PTHR10900">
    <property type="entry name" value="PERIOSTIN-RELATED"/>
    <property type="match status" value="1"/>
</dbReference>
<feature type="domain" description="FAS1" evidence="3">
    <location>
        <begin position="272"/>
        <end position="423"/>
    </location>
</feature>
<accession>A0A9Q0MSM6</accession>
<feature type="domain" description="EMI" evidence="4">
    <location>
        <begin position="20"/>
        <end position="108"/>
    </location>
</feature>
<dbReference type="Proteomes" id="UP001151699">
    <property type="component" value="Chromosome C"/>
</dbReference>
<gene>
    <name evidence="5" type="primary">Tgfbi</name>
    <name evidence="5" type="ORF">Bhyg_14158</name>
</gene>
<dbReference type="SUPFAM" id="SSF82153">
    <property type="entry name" value="FAS1 domain"/>
    <property type="match status" value="4"/>
</dbReference>
<organism evidence="5 6">
    <name type="scientific">Pseudolycoriella hygida</name>
    <dbReference type="NCBI Taxonomy" id="35572"/>
    <lineage>
        <taxon>Eukaryota</taxon>
        <taxon>Metazoa</taxon>
        <taxon>Ecdysozoa</taxon>
        <taxon>Arthropoda</taxon>
        <taxon>Hexapoda</taxon>
        <taxon>Insecta</taxon>
        <taxon>Pterygota</taxon>
        <taxon>Neoptera</taxon>
        <taxon>Endopterygota</taxon>
        <taxon>Diptera</taxon>
        <taxon>Nematocera</taxon>
        <taxon>Sciaroidea</taxon>
        <taxon>Sciaridae</taxon>
        <taxon>Pseudolycoriella</taxon>
    </lineage>
</organism>
<dbReference type="GO" id="GO:0030198">
    <property type="term" value="P:extracellular matrix organization"/>
    <property type="evidence" value="ECO:0007669"/>
    <property type="project" value="TreeGrafter"/>
</dbReference>
<protein>
    <submittedName>
        <fullName evidence="5">Transforming growth factor-beta-induced protein ig-h3</fullName>
    </submittedName>
</protein>
<evidence type="ECO:0000256" key="1">
    <source>
        <dbReference type="ARBA" id="ARBA00022729"/>
    </source>
</evidence>
<feature type="non-terminal residue" evidence="5">
    <location>
        <position position="1"/>
    </location>
</feature>
<reference evidence="5" key="1">
    <citation type="submission" date="2022-07" db="EMBL/GenBank/DDBJ databases">
        <authorList>
            <person name="Trinca V."/>
            <person name="Uliana J.V.C."/>
            <person name="Torres T.T."/>
            <person name="Ward R.J."/>
            <person name="Monesi N."/>
        </authorList>
    </citation>
    <scope>NUCLEOTIDE SEQUENCE</scope>
    <source>
        <strain evidence="5">HSMRA1968</strain>
        <tissue evidence="5">Whole embryos</tissue>
    </source>
</reference>
<dbReference type="PANTHER" id="PTHR10900:SF77">
    <property type="entry name" value="FI19380P1"/>
    <property type="match status" value="1"/>
</dbReference>
<dbReference type="InterPro" id="IPR011489">
    <property type="entry name" value="EMI_domain"/>
</dbReference>
<evidence type="ECO:0000313" key="5">
    <source>
        <dbReference type="EMBL" id="KAJ6635572.1"/>
    </source>
</evidence>
<dbReference type="GO" id="GO:0050839">
    <property type="term" value="F:cell adhesion molecule binding"/>
    <property type="evidence" value="ECO:0007669"/>
    <property type="project" value="TreeGrafter"/>
</dbReference>
<dbReference type="InterPro" id="IPR050904">
    <property type="entry name" value="Adhesion/Biosynth-related"/>
</dbReference>
<keyword evidence="1" id="KW-0732">Signal</keyword>
<dbReference type="GO" id="GO:0031012">
    <property type="term" value="C:extracellular matrix"/>
    <property type="evidence" value="ECO:0007669"/>
    <property type="project" value="TreeGrafter"/>
</dbReference>
<proteinExistence type="predicted"/>
<dbReference type="OrthoDB" id="286301at2759"/>
<evidence type="ECO:0000256" key="2">
    <source>
        <dbReference type="ARBA" id="ARBA00023157"/>
    </source>
</evidence>
<feature type="domain" description="FAS1" evidence="3">
    <location>
        <begin position="573"/>
        <end position="707"/>
    </location>
</feature>
<sequence>MNLYKEIINFIFATYGLLMIPNVCTQRQEDIEDIKASNDNGEEKKSNSQTFHFGVHLTLNSCVERSHKHVCKSVVNENGKTKTVSITRQCCHGYGRRNDGDVTKTCEKLNLVSVMETSEKLGAKEFVKSAKHNQLEDMLTKKNVTLFLPTDASFTEFSEQMFESNLVVLPQVARRRRSTEGDYLSGFTSKDLALNHIVDDWIDIHDIENEQILQTQYENLTIRMNIYPRPPNDNSYEYMYRYTANCAPLVKVNEMAENGIVHMIDRVLTPVTKNLMELVRSRSDMAVLRTVLEKTNLADLLEKETKHFTLFAPNDKAFGKLNEHLRKTIKNGNECAMNIIKNHILEMSFCSVAVVDGVRTSAENSLGLKLNLERADASNDETSENEIADLTGIKSILINGKAKILETDIIGTNGILHVIDTVLPTESGLPISSMLQSQNLTVFGELIEYGGFADEFDDMMNVSFFVPKDDAFEGNKWVNMLKENPNELKGNAELKSFLMYHIAKPLTKTCDLTEEVIKTENGNGLRVNLYSTHSVLNNVMNRATINCARLVHFDDISCGSVVHQVDRVLTPPTTNLLGALEANENYSMFLRLIQKSNLTHMLDDVNQNLTMLVPTNDIFRELKEFYDELLENRNQLERFIRLHILDDVLCCAGIVQTQWPFVRVVKTINDYELRISRDRRPKIANAGITKCDIIAKNGIILEINDVIN</sequence>
<dbReference type="PROSITE" id="PS51041">
    <property type="entry name" value="EMI"/>
    <property type="match status" value="1"/>
</dbReference>
<name>A0A9Q0MSM6_9DIPT</name>
<dbReference type="Gene3D" id="2.30.180.10">
    <property type="entry name" value="FAS1 domain"/>
    <property type="match status" value="4"/>
</dbReference>
<dbReference type="AlphaFoldDB" id="A0A9Q0MSM6"/>
<evidence type="ECO:0000313" key="6">
    <source>
        <dbReference type="Proteomes" id="UP001151699"/>
    </source>
</evidence>
<evidence type="ECO:0000259" key="4">
    <source>
        <dbReference type="PROSITE" id="PS51041"/>
    </source>
</evidence>
<keyword evidence="2" id="KW-1015">Disulfide bond</keyword>
<dbReference type="PROSITE" id="PS50213">
    <property type="entry name" value="FAS1"/>
    <property type="match status" value="4"/>
</dbReference>
<dbReference type="SMART" id="SM00554">
    <property type="entry name" value="FAS1"/>
    <property type="match status" value="4"/>
</dbReference>
<dbReference type="Pfam" id="PF02469">
    <property type="entry name" value="Fasciclin"/>
    <property type="match status" value="4"/>
</dbReference>
<keyword evidence="6" id="KW-1185">Reference proteome</keyword>
<dbReference type="GO" id="GO:0007155">
    <property type="term" value="P:cell adhesion"/>
    <property type="evidence" value="ECO:0007669"/>
    <property type="project" value="TreeGrafter"/>
</dbReference>
<comment type="caution">
    <text evidence="5">The sequence shown here is derived from an EMBL/GenBank/DDBJ whole genome shotgun (WGS) entry which is preliminary data.</text>
</comment>
<feature type="domain" description="FAS1" evidence="3">
    <location>
        <begin position="427"/>
        <end position="569"/>
    </location>
</feature>
<evidence type="ECO:0000259" key="3">
    <source>
        <dbReference type="PROSITE" id="PS50213"/>
    </source>
</evidence>
<dbReference type="InterPro" id="IPR036378">
    <property type="entry name" value="FAS1_dom_sf"/>
</dbReference>
<dbReference type="FunFam" id="2.30.180.10:FF:000023">
    <property type="entry name" value="periostin isoform X2"/>
    <property type="match status" value="1"/>
</dbReference>
<feature type="domain" description="FAS1" evidence="3">
    <location>
        <begin position="108"/>
        <end position="268"/>
    </location>
</feature>